<evidence type="ECO:0000313" key="5">
    <source>
        <dbReference type="Proteomes" id="UP000451233"/>
    </source>
</evidence>
<sequence>MKVTYSYLLSLLLVLTSATNLAAQTVGKLSVSANRRFIQRDGKPFFWLGDTGWLLFVKLDREAVDNYLEDRHQKGFNVIQVMVVHDLRKAVNVYGDSAFVNNDLSKPLTTPGASFASKQQYDFWDHVDYVVNKAASKGIYLGMVPVWGSNIKGGLANREQAAIYTKFLVNRYKRSGNIIWLNGGDIKGSDSAAVWKTIGTTLKKHDPNHLVTFHPRGRSSSSEWFHNENWLDFDMFQSGHKSYAQDTTDIRIGEDNWRYVRTDFGKLPKKPSIDGEPSYEKIPQGLHDTLAPLWTDADVRRYGYWSVFAGGFGYTYGDNTVMQFRRPGDGPGAYGAKDYWYQAIHDPGSSQVQWLKKLILGKPFFERIPDQSLIANQGEKYNYLAATRGRRYAFVYSYTGRTMKINMGKIAGTRVKTSWYDPRTGKTTPGATVSNSGVKEFGPPGEEKEGNDWVLVLESI</sequence>
<feature type="chain" id="PRO_5029868315" evidence="1">
    <location>
        <begin position="23"/>
        <end position="460"/>
    </location>
</feature>
<feature type="signal peptide" evidence="1">
    <location>
        <begin position="1"/>
        <end position="22"/>
    </location>
</feature>
<keyword evidence="5" id="KW-1185">Reference proteome</keyword>
<name>A0A7K1XW52_9SPHI</name>
<feature type="domain" description="Apiosidase-like catalytic" evidence="3">
    <location>
        <begin position="34"/>
        <end position="366"/>
    </location>
</feature>
<dbReference type="SUPFAM" id="SSF51445">
    <property type="entry name" value="(Trans)glycosidases"/>
    <property type="match status" value="1"/>
</dbReference>
<gene>
    <name evidence="4" type="ORF">GS398_07800</name>
</gene>
<dbReference type="Proteomes" id="UP000451233">
    <property type="component" value="Unassembled WGS sequence"/>
</dbReference>
<proteinExistence type="predicted"/>
<accession>A0A7K1XW52</accession>
<dbReference type="PANTHER" id="PTHR37836">
    <property type="entry name" value="LMO1036 PROTEIN"/>
    <property type="match status" value="1"/>
</dbReference>
<dbReference type="Gene3D" id="3.20.20.80">
    <property type="entry name" value="Glycosidases"/>
    <property type="match status" value="1"/>
</dbReference>
<organism evidence="4 5">
    <name type="scientific">Hufsiella ginkgonis</name>
    <dbReference type="NCBI Taxonomy" id="2695274"/>
    <lineage>
        <taxon>Bacteria</taxon>
        <taxon>Pseudomonadati</taxon>
        <taxon>Bacteroidota</taxon>
        <taxon>Sphingobacteriia</taxon>
        <taxon>Sphingobacteriales</taxon>
        <taxon>Sphingobacteriaceae</taxon>
        <taxon>Hufsiella</taxon>
    </lineage>
</organism>
<evidence type="ECO:0000259" key="2">
    <source>
        <dbReference type="Pfam" id="PF12904"/>
    </source>
</evidence>
<evidence type="ECO:0000259" key="3">
    <source>
        <dbReference type="Pfam" id="PF13204"/>
    </source>
</evidence>
<evidence type="ECO:0000256" key="1">
    <source>
        <dbReference type="SAM" id="SignalP"/>
    </source>
</evidence>
<dbReference type="Pfam" id="PF12904">
    <property type="entry name" value="Collagen_bind_2"/>
    <property type="match status" value="1"/>
</dbReference>
<dbReference type="InterPro" id="IPR017853">
    <property type="entry name" value="GH"/>
</dbReference>
<protein>
    <submittedName>
        <fullName evidence="4">DUF4038 domain-containing protein</fullName>
    </submittedName>
</protein>
<dbReference type="AlphaFoldDB" id="A0A7K1XW52"/>
<dbReference type="InterPro" id="IPR024749">
    <property type="entry name" value="Collagen-bd_put"/>
</dbReference>
<dbReference type="EMBL" id="WVHS01000002">
    <property type="protein sequence ID" value="MXV15200.1"/>
    <property type="molecule type" value="Genomic_DNA"/>
</dbReference>
<evidence type="ECO:0000313" key="4">
    <source>
        <dbReference type="EMBL" id="MXV15200.1"/>
    </source>
</evidence>
<dbReference type="Pfam" id="PF13204">
    <property type="entry name" value="Apiosidase"/>
    <property type="match status" value="1"/>
</dbReference>
<reference evidence="4 5" key="1">
    <citation type="submission" date="2019-11" db="EMBL/GenBank/DDBJ databases">
        <title>Pedobacter sp. HMF7056 Genome sequencing and assembly.</title>
        <authorList>
            <person name="Kang H."/>
            <person name="Kim H."/>
            <person name="Joh K."/>
        </authorList>
    </citation>
    <scope>NUCLEOTIDE SEQUENCE [LARGE SCALE GENOMIC DNA]</scope>
    <source>
        <strain evidence="4 5">HMF7056</strain>
    </source>
</reference>
<dbReference type="PANTHER" id="PTHR37836:SF3">
    <property type="entry name" value="ENDOGLUCANASE"/>
    <property type="match status" value="1"/>
</dbReference>
<keyword evidence="1" id="KW-0732">Signal</keyword>
<feature type="domain" description="Putative collagen-binding" evidence="2">
    <location>
        <begin position="368"/>
        <end position="458"/>
    </location>
</feature>
<dbReference type="InterPro" id="IPR025277">
    <property type="entry name" value="Apiosidase-like_cat_dom"/>
</dbReference>
<comment type="caution">
    <text evidence="4">The sequence shown here is derived from an EMBL/GenBank/DDBJ whole genome shotgun (WGS) entry which is preliminary data.</text>
</comment>